<dbReference type="PANTHER" id="PTHR40265">
    <property type="entry name" value="BLL2707 PROTEIN"/>
    <property type="match status" value="1"/>
</dbReference>
<dbReference type="Proteomes" id="UP000319578">
    <property type="component" value="Unassembled WGS sequence"/>
</dbReference>
<dbReference type="RefSeq" id="WP_049738618.1">
    <property type="nucleotide sequence ID" value="NZ_BJON01000015.1"/>
</dbReference>
<dbReference type="Proteomes" id="UP000036834">
    <property type="component" value="Unassembled WGS sequence"/>
</dbReference>
<protein>
    <recommendedName>
        <fullName evidence="1">Glyoxalase-like domain-containing protein</fullName>
    </recommendedName>
</protein>
<evidence type="ECO:0000313" key="2">
    <source>
        <dbReference type="EMBL" id="GED70421.1"/>
    </source>
</evidence>
<dbReference type="InterPro" id="IPR025870">
    <property type="entry name" value="Glyoxalase-like_dom"/>
</dbReference>
<dbReference type="Pfam" id="PF13468">
    <property type="entry name" value="Glyoxalase_3"/>
    <property type="match status" value="1"/>
</dbReference>
<dbReference type="EMBL" id="BJON01000015">
    <property type="protein sequence ID" value="GED70421.1"/>
    <property type="molecule type" value="Genomic_DNA"/>
</dbReference>
<proteinExistence type="predicted"/>
<gene>
    <name evidence="3" type="ORF">ADS79_11940</name>
    <name evidence="2" type="ORF">BRE01_41230</name>
</gene>
<dbReference type="PANTHER" id="PTHR40265:SF1">
    <property type="entry name" value="GLYOXALASE-LIKE DOMAIN-CONTAINING PROTEIN"/>
    <property type="match status" value="1"/>
</dbReference>
<accession>A0A0K9YV55</accession>
<feature type="domain" description="Glyoxalase-like" evidence="1">
    <location>
        <begin position="5"/>
        <end position="195"/>
    </location>
</feature>
<dbReference type="PATRIC" id="fig|54915.3.peg.1358"/>
<dbReference type="EMBL" id="LGIQ01000007">
    <property type="protein sequence ID" value="KNB72566.1"/>
    <property type="molecule type" value="Genomic_DNA"/>
</dbReference>
<reference evidence="2 5" key="3">
    <citation type="submission" date="2019-06" db="EMBL/GenBank/DDBJ databases">
        <title>Whole genome shotgun sequence of Brevibacillus reuszeri NBRC 15719.</title>
        <authorList>
            <person name="Hosoyama A."/>
            <person name="Uohara A."/>
            <person name="Ohji S."/>
            <person name="Ichikawa N."/>
        </authorList>
    </citation>
    <scope>NUCLEOTIDE SEQUENCE [LARGE SCALE GENOMIC DNA]</scope>
    <source>
        <strain evidence="2 5">NBRC 15719</strain>
    </source>
</reference>
<dbReference type="InterPro" id="IPR029068">
    <property type="entry name" value="Glyas_Bleomycin-R_OHBP_Dase"/>
</dbReference>
<reference evidence="3" key="2">
    <citation type="submission" date="2015-07" db="EMBL/GenBank/DDBJ databases">
        <title>MeaNS - Measles Nucleotide Surveillance Program.</title>
        <authorList>
            <person name="Tran T."/>
            <person name="Druce J."/>
        </authorList>
    </citation>
    <scope>NUCLEOTIDE SEQUENCE</scope>
    <source>
        <strain evidence="3">DSM 9887</strain>
    </source>
</reference>
<dbReference type="OrthoDB" id="9111355at2"/>
<name>A0A0K9YV55_9BACL</name>
<keyword evidence="5" id="KW-1185">Reference proteome</keyword>
<sequence length="270" mass="30364">MQLALDHLVHFLDRPPVEATEKFRQYGFHAVAGGRHEPWGTWNSLSYFGLSYVEFLSIEVRALAERSENPLIRQLVEEIALGEGLAQIALRTKQMDEWVNKLQKKGLIVQGPVAGSRKREDGSILSWRMLFFEDPQSKLRPPFLIEWQQSDEERENDLKKRGGIAPHPNHSNSLQQVGVAAAELEDAVQTWKRWLDCEVSEAWIDERIGARCQALELGGTKRIVFCQPITAGLAAEALAAGGQRPFFATIAGATAGHDQIFGATYFREER</sequence>
<organism evidence="3 4">
    <name type="scientific">Brevibacillus reuszeri</name>
    <dbReference type="NCBI Taxonomy" id="54915"/>
    <lineage>
        <taxon>Bacteria</taxon>
        <taxon>Bacillati</taxon>
        <taxon>Bacillota</taxon>
        <taxon>Bacilli</taxon>
        <taxon>Bacillales</taxon>
        <taxon>Paenibacillaceae</taxon>
        <taxon>Brevibacillus</taxon>
    </lineage>
</organism>
<dbReference type="Gene3D" id="3.10.180.10">
    <property type="entry name" value="2,3-Dihydroxybiphenyl 1,2-Dioxygenase, domain 1"/>
    <property type="match status" value="1"/>
</dbReference>
<comment type="caution">
    <text evidence="3">The sequence shown here is derived from an EMBL/GenBank/DDBJ whole genome shotgun (WGS) entry which is preliminary data.</text>
</comment>
<reference evidence="4" key="1">
    <citation type="submission" date="2015-07" db="EMBL/GenBank/DDBJ databases">
        <title>Genome sequencing project for genomic taxonomy and phylogenomics of Bacillus-like bacteria.</title>
        <authorList>
            <person name="Liu B."/>
            <person name="Wang J."/>
            <person name="Zhu Y."/>
            <person name="Liu G."/>
            <person name="Chen Q."/>
            <person name="Chen Z."/>
            <person name="Lan J."/>
            <person name="Che J."/>
            <person name="Ge C."/>
            <person name="Shi H."/>
            <person name="Pan Z."/>
            <person name="Liu X."/>
        </authorList>
    </citation>
    <scope>NUCLEOTIDE SEQUENCE [LARGE SCALE GENOMIC DNA]</scope>
    <source>
        <strain evidence="4">DSM 9887</strain>
    </source>
</reference>
<evidence type="ECO:0000313" key="4">
    <source>
        <dbReference type="Proteomes" id="UP000036834"/>
    </source>
</evidence>
<dbReference type="AlphaFoldDB" id="A0A0K9YV55"/>
<evidence type="ECO:0000313" key="3">
    <source>
        <dbReference type="EMBL" id="KNB72566.1"/>
    </source>
</evidence>
<dbReference type="SUPFAM" id="SSF54593">
    <property type="entry name" value="Glyoxalase/Bleomycin resistance protein/Dihydroxybiphenyl dioxygenase"/>
    <property type="match status" value="1"/>
</dbReference>
<evidence type="ECO:0000313" key="5">
    <source>
        <dbReference type="Proteomes" id="UP000319578"/>
    </source>
</evidence>
<dbReference type="STRING" id="54915.ADS79_11940"/>
<evidence type="ECO:0000259" key="1">
    <source>
        <dbReference type="Pfam" id="PF13468"/>
    </source>
</evidence>